<feature type="region of interest" description="Disordered" evidence="1">
    <location>
        <begin position="218"/>
        <end position="389"/>
    </location>
</feature>
<feature type="compositionally biased region" description="Low complexity" evidence="1">
    <location>
        <begin position="168"/>
        <end position="182"/>
    </location>
</feature>
<feature type="compositionally biased region" description="Gly residues" evidence="1">
    <location>
        <begin position="223"/>
        <end position="257"/>
    </location>
</feature>
<sequence>MSHPPHGPGGPSNSSPGTPPGSGGLPSPSFPAPTQSTQQSTTDRTATAHAATSLLSTFPPYAQTDARIALLSAELDALKARQRIWKRLAHAAVLFSSDHELRYSLLDKCNDLAECMKVHPRLREEVGKMNEVELQLFSISSTAKQLVGDVEWVRAEDVRGFVEGVRTQTQGQGEGGRVQVHGNGDGGQGGQGGGVVQVRLDRGRGDVGRRLNYLMVTSQTQGTQGGTQAEGGGGQGGPGGQGGQLMGQGQGQGGQSGQGEVMMGEGSSRRSSTTAAARTTRGQPQTQPQSQVQSYIAAQAVAAAGGHPQSQPQQEETTWSPANASAASSAGRASPGPSEGSSTGPGHGPNRARWWDTVITDSDTDQRRRSESSRNVRGRDAGSDCEMEI</sequence>
<feature type="compositionally biased region" description="Gly residues" evidence="1">
    <location>
        <begin position="183"/>
        <end position="195"/>
    </location>
</feature>
<dbReference type="Proteomes" id="UP001278500">
    <property type="component" value="Unassembled WGS sequence"/>
</dbReference>
<dbReference type="EMBL" id="JAUEPP010000010">
    <property type="protein sequence ID" value="KAK3334522.1"/>
    <property type="molecule type" value="Genomic_DNA"/>
</dbReference>
<gene>
    <name evidence="2" type="ORF">B0H65DRAFT_75460</name>
</gene>
<feature type="compositionally biased region" description="Basic and acidic residues" evidence="1">
    <location>
        <begin position="364"/>
        <end position="382"/>
    </location>
</feature>
<feature type="compositionally biased region" description="Low complexity" evidence="1">
    <location>
        <begin position="32"/>
        <end position="47"/>
    </location>
</feature>
<proteinExistence type="predicted"/>
<dbReference type="GeneID" id="87868522"/>
<reference evidence="2" key="1">
    <citation type="journal article" date="2023" name="Mol. Phylogenet. Evol.">
        <title>Genome-scale phylogeny and comparative genomics of the fungal order Sordariales.</title>
        <authorList>
            <person name="Hensen N."/>
            <person name="Bonometti L."/>
            <person name="Westerberg I."/>
            <person name="Brannstrom I.O."/>
            <person name="Guillou S."/>
            <person name="Cros-Aarteil S."/>
            <person name="Calhoun S."/>
            <person name="Haridas S."/>
            <person name="Kuo A."/>
            <person name="Mondo S."/>
            <person name="Pangilinan J."/>
            <person name="Riley R."/>
            <person name="LaButti K."/>
            <person name="Andreopoulos B."/>
            <person name="Lipzen A."/>
            <person name="Chen C."/>
            <person name="Yan M."/>
            <person name="Daum C."/>
            <person name="Ng V."/>
            <person name="Clum A."/>
            <person name="Steindorff A."/>
            <person name="Ohm R.A."/>
            <person name="Martin F."/>
            <person name="Silar P."/>
            <person name="Natvig D.O."/>
            <person name="Lalanne C."/>
            <person name="Gautier V."/>
            <person name="Ament-Velasquez S.L."/>
            <person name="Kruys A."/>
            <person name="Hutchinson M.I."/>
            <person name="Powell A.J."/>
            <person name="Barry K."/>
            <person name="Miller A.N."/>
            <person name="Grigoriev I.V."/>
            <person name="Debuchy R."/>
            <person name="Gladieux P."/>
            <person name="Hiltunen Thoren M."/>
            <person name="Johannesson H."/>
        </authorList>
    </citation>
    <scope>NUCLEOTIDE SEQUENCE</scope>
    <source>
        <strain evidence="2">CBS 560.94</strain>
    </source>
</reference>
<comment type="caution">
    <text evidence="2">The sequence shown here is derived from an EMBL/GenBank/DDBJ whole genome shotgun (WGS) entry which is preliminary data.</text>
</comment>
<evidence type="ECO:0000313" key="3">
    <source>
        <dbReference type="Proteomes" id="UP001278500"/>
    </source>
</evidence>
<dbReference type="AlphaFoldDB" id="A0AAE0J054"/>
<feature type="compositionally biased region" description="Polar residues" evidence="1">
    <location>
        <begin position="308"/>
        <end position="319"/>
    </location>
</feature>
<evidence type="ECO:0000313" key="2">
    <source>
        <dbReference type="EMBL" id="KAK3334522.1"/>
    </source>
</evidence>
<feature type="region of interest" description="Disordered" evidence="1">
    <location>
        <begin position="1"/>
        <end position="47"/>
    </location>
</feature>
<accession>A0AAE0J054</accession>
<feature type="compositionally biased region" description="Low complexity" evidence="1">
    <location>
        <begin position="258"/>
        <end position="304"/>
    </location>
</feature>
<feature type="region of interest" description="Disordered" evidence="1">
    <location>
        <begin position="168"/>
        <end position="196"/>
    </location>
</feature>
<dbReference type="RefSeq" id="XP_062676688.1">
    <property type="nucleotide sequence ID" value="XM_062831368.1"/>
</dbReference>
<protein>
    <submittedName>
        <fullName evidence="2">Uncharacterized protein</fullName>
    </submittedName>
</protein>
<evidence type="ECO:0000256" key="1">
    <source>
        <dbReference type="SAM" id="MobiDB-lite"/>
    </source>
</evidence>
<organism evidence="2 3">
    <name type="scientific">Neurospora tetraspora</name>
    <dbReference type="NCBI Taxonomy" id="94610"/>
    <lineage>
        <taxon>Eukaryota</taxon>
        <taxon>Fungi</taxon>
        <taxon>Dikarya</taxon>
        <taxon>Ascomycota</taxon>
        <taxon>Pezizomycotina</taxon>
        <taxon>Sordariomycetes</taxon>
        <taxon>Sordariomycetidae</taxon>
        <taxon>Sordariales</taxon>
        <taxon>Sordariaceae</taxon>
        <taxon>Neurospora</taxon>
    </lineage>
</organism>
<keyword evidence="3" id="KW-1185">Reference proteome</keyword>
<feature type="compositionally biased region" description="Low complexity" evidence="1">
    <location>
        <begin position="320"/>
        <end position="344"/>
    </location>
</feature>
<reference evidence="2" key="2">
    <citation type="submission" date="2023-06" db="EMBL/GenBank/DDBJ databases">
        <authorList>
            <consortium name="Lawrence Berkeley National Laboratory"/>
            <person name="Haridas S."/>
            <person name="Hensen N."/>
            <person name="Bonometti L."/>
            <person name="Westerberg I."/>
            <person name="Brannstrom I.O."/>
            <person name="Guillou S."/>
            <person name="Cros-Aarteil S."/>
            <person name="Calhoun S."/>
            <person name="Kuo A."/>
            <person name="Mondo S."/>
            <person name="Pangilinan J."/>
            <person name="Riley R."/>
            <person name="Labutti K."/>
            <person name="Andreopoulos B."/>
            <person name="Lipzen A."/>
            <person name="Chen C."/>
            <person name="Yanf M."/>
            <person name="Daum C."/>
            <person name="Ng V."/>
            <person name="Clum A."/>
            <person name="Steindorff A."/>
            <person name="Ohm R."/>
            <person name="Martin F."/>
            <person name="Silar P."/>
            <person name="Natvig D."/>
            <person name="Lalanne C."/>
            <person name="Gautier V."/>
            <person name="Ament-Velasquez S.L."/>
            <person name="Kruys A."/>
            <person name="Hutchinson M.I."/>
            <person name="Powell A.J."/>
            <person name="Barry K."/>
            <person name="Miller A.N."/>
            <person name="Grigoriev I.V."/>
            <person name="Debuchy R."/>
            <person name="Gladieux P."/>
            <person name="Thoren M.H."/>
            <person name="Johannesson H."/>
        </authorList>
    </citation>
    <scope>NUCLEOTIDE SEQUENCE</scope>
    <source>
        <strain evidence="2">CBS 560.94</strain>
    </source>
</reference>
<name>A0AAE0J054_9PEZI</name>